<gene>
    <name evidence="2" type="ORF">GPUH_LOCUS23388</name>
</gene>
<dbReference type="EMBL" id="UYRT01097685">
    <property type="protein sequence ID" value="VDN41406.1"/>
    <property type="molecule type" value="Genomic_DNA"/>
</dbReference>
<organism evidence="4">
    <name type="scientific">Gongylonema pulchrum</name>
    <dbReference type="NCBI Taxonomy" id="637853"/>
    <lineage>
        <taxon>Eukaryota</taxon>
        <taxon>Metazoa</taxon>
        <taxon>Ecdysozoa</taxon>
        <taxon>Nematoda</taxon>
        <taxon>Chromadorea</taxon>
        <taxon>Rhabditida</taxon>
        <taxon>Spirurina</taxon>
        <taxon>Spiruromorpha</taxon>
        <taxon>Spiruroidea</taxon>
        <taxon>Gongylonematidae</taxon>
        <taxon>Gongylonema</taxon>
    </lineage>
</organism>
<dbReference type="Proteomes" id="UP000271098">
    <property type="component" value="Unassembled WGS sequence"/>
</dbReference>
<evidence type="ECO:0000256" key="1">
    <source>
        <dbReference type="SAM" id="MobiDB-lite"/>
    </source>
</evidence>
<reference evidence="4" key="1">
    <citation type="submission" date="2016-06" db="UniProtKB">
        <authorList>
            <consortium name="WormBaseParasite"/>
        </authorList>
    </citation>
    <scope>IDENTIFICATION</scope>
</reference>
<proteinExistence type="predicted"/>
<dbReference type="AlphaFoldDB" id="A0A183EQZ7"/>
<evidence type="ECO:0000313" key="2">
    <source>
        <dbReference type="EMBL" id="VDN41406.1"/>
    </source>
</evidence>
<name>A0A183EQZ7_9BILA</name>
<protein>
    <submittedName>
        <fullName evidence="2 4">Uncharacterized protein</fullName>
    </submittedName>
</protein>
<dbReference type="WBParaSite" id="GPUH_0002341801-mRNA-1">
    <property type="protein sequence ID" value="GPUH_0002341801-mRNA-1"/>
    <property type="gene ID" value="GPUH_0002341801"/>
</dbReference>
<evidence type="ECO:0000313" key="3">
    <source>
        <dbReference type="Proteomes" id="UP000271098"/>
    </source>
</evidence>
<feature type="region of interest" description="Disordered" evidence="1">
    <location>
        <begin position="61"/>
        <end position="97"/>
    </location>
</feature>
<reference evidence="2 3" key="2">
    <citation type="submission" date="2018-11" db="EMBL/GenBank/DDBJ databases">
        <authorList>
            <consortium name="Pathogen Informatics"/>
        </authorList>
    </citation>
    <scope>NUCLEOTIDE SEQUENCE [LARGE SCALE GENOMIC DNA]</scope>
</reference>
<keyword evidence="3" id="KW-1185">Reference proteome</keyword>
<evidence type="ECO:0000313" key="4">
    <source>
        <dbReference type="WBParaSite" id="GPUH_0002341801-mRNA-1"/>
    </source>
</evidence>
<sequence length="97" mass="10466">MSDRERATPITIRLEIEHGAPLIHFQFEDEVRDRAVPVEKRAMTEARKAEKAVARAKVEDPAAAAVAAERTSDSVSEGDKEERAVKGGGATSSAYAT</sequence>
<accession>A0A183EQZ7</accession>